<feature type="domain" description="Peptidase S9 prolyl oligopeptidase catalytic" evidence="3">
    <location>
        <begin position="453"/>
        <end position="659"/>
    </location>
</feature>
<dbReference type="SUPFAM" id="SSF53474">
    <property type="entry name" value="alpha/beta-Hydrolases"/>
    <property type="match status" value="1"/>
</dbReference>
<evidence type="ECO:0000256" key="2">
    <source>
        <dbReference type="SAM" id="SignalP"/>
    </source>
</evidence>
<dbReference type="RefSeq" id="WP_168134740.1">
    <property type="nucleotide sequence ID" value="NZ_JAAVJH010000006.1"/>
</dbReference>
<dbReference type="EMBL" id="JAAVJH010000006">
    <property type="protein sequence ID" value="NJR79184.1"/>
    <property type="molecule type" value="Genomic_DNA"/>
</dbReference>
<reference evidence="4 5" key="1">
    <citation type="submission" date="2020-03" db="EMBL/GenBank/DDBJ databases">
        <authorList>
            <person name="Wang L."/>
            <person name="He N."/>
            <person name="Li Y."/>
            <person name="Fang Y."/>
            <person name="Zhang F."/>
        </authorList>
    </citation>
    <scope>NUCLEOTIDE SEQUENCE [LARGE SCALE GENOMIC DNA]</scope>
    <source>
        <strain evidence="4 5">36D10-4-7</strain>
    </source>
</reference>
<dbReference type="Proteomes" id="UP000732399">
    <property type="component" value="Unassembled WGS sequence"/>
</dbReference>
<dbReference type="InterPro" id="IPR001375">
    <property type="entry name" value="Peptidase_S9_cat"/>
</dbReference>
<keyword evidence="5" id="KW-1185">Reference proteome</keyword>
<evidence type="ECO:0000313" key="4">
    <source>
        <dbReference type="EMBL" id="NJR79184.1"/>
    </source>
</evidence>
<comment type="caution">
    <text evidence="4">The sequence shown here is derived from an EMBL/GenBank/DDBJ whole genome shotgun (WGS) entry which is preliminary data.</text>
</comment>
<dbReference type="SUPFAM" id="SSF82171">
    <property type="entry name" value="DPP6 N-terminal domain-like"/>
    <property type="match status" value="1"/>
</dbReference>
<gene>
    <name evidence="4" type="ORF">HBH26_11370</name>
</gene>
<keyword evidence="2" id="KW-0732">Signal</keyword>
<dbReference type="Gene3D" id="3.40.50.1820">
    <property type="entry name" value="alpha/beta hydrolase"/>
    <property type="match status" value="1"/>
</dbReference>
<evidence type="ECO:0000259" key="3">
    <source>
        <dbReference type="Pfam" id="PF00326"/>
    </source>
</evidence>
<dbReference type="Pfam" id="PF00326">
    <property type="entry name" value="Peptidase_S9"/>
    <property type="match status" value="1"/>
</dbReference>
<dbReference type="PANTHER" id="PTHR42776">
    <property type="entry name" value="SERINE PEPTIDASE S9 FAMILY MEMBER"/>
    <property type="match status" value="1"/>
</dbReference>
<feature type="signal peptide" evidence="2">
    <location>
        <begin position="1"/>
        <end position="20"/>
    </location>
</feature>
<evidence type="ECO:0000256" key="1">
    <source>
        <dbReference type="ARBA" id="ARBA00022801"/>
    </source>
</evidence>
<feature type="chain" id="PRO_5045185362" evidence="2">
    <location>
        <begin position="21"/>
        <end position="660"/>
    </location>
</feature>
<proteinExistence type="predicted"/>
<keyword evidence="1" id="KW-0378">Hydrolase</keyword>
<protein>
    <submittedName>
        <fullName evidence="4">S9 family peptidase</fullName>
    </submittedName>
</protein>
<dbReference type="InterPro" id="IPR029058">
    <property type="entry name" value="AB_hydrolase_fold"/>
</dbReference>
<sequence>MRRLILAAVCAASAAVPAAAQDAAATAHAFGAREYIRQISLSPDGRRVAIVIPVGPRGTGVMVADPIAGGGAKTILRTPGTDGEQVTDCHWATANRIVCEVAINRPGVGVRNMVFSRLIALDADGRNQKQVTARQSYRALGVAQFGGDVIDWTGDGKGGILMARSYVPEQTIGTRLASSAEGLGVERVDVTTLRRSNVEYANADAVEYLTDGNGHVRIVGTRRSNSAGYDGNVISYSYRKAAGGGWQPLGKLTLGDGYGTGFNPVAIDRALDAVYGFEAKDGRQALYRVKLDGSMARELVLDHEGVDVDGLIRIGRQRRVVGASYATERRETVYFDKELERLSATLGKALPGKPIVGIVDASDGERQLLIFAGSDDDPGRYYLYDKATRAMVEVLPARPELEGVTLATMTPVRVPAADGTAIPGYLTLPHGSTGKGLPAIVMPHGGPGSRDEWGFDWWAQYFAARGFAVLQPNFRGSAGYGAGWFQKNGFQSWRTAIGDVNDAGRWLLGQGIAAPGKLAIVGWSYGGYAALQSAALDPDLFKAIVAVAPVTDLETLRAESLGFTNYPHVDRFIGRGAHVRQGSPARNAAAIRAPVLLFHGDIDVNVGVAESRLMAKALREAGRPVDYVEYKGLDHQLDDGEVRAAMLERSDAFLRRALGL</sequence>
<evidence type="ECO:0000313" key="5">
    <source>
        <dbReference type="Proteomes" id="UP000732399"/>
    </source>
</evidence>
<accession>A0ABX1CMI0</accession>
<name>A0ABX1CMI0_9SPHN</name>
<organism evidence="4 5">
    <name type="scientific">Sphingomonas corticis</name>
    <dbReference type="NCBI Taxonomy" id="2722791"/>
    <lineage>
        <taxon>Bacteria</taxon>
        <taxon>Pseudomonadati</taxon>
        <taxon>Pseudomonadota</taxon>
        <taxon>Alphaproteobacteria</taxon>
        <taxon>Sphingomonadales</taxon>
        <taxon>Sphingomonadaceae</taxon>
        <taxon>Sphingomonas</taxon>
    </lineage>
</organism>
<dbReference type="PANTHER" id="PTHR42776:SF27">
    <property type="entry name" value="DIPEPTIDYL PEPTIDASE FAMILY MEMBER 6"/>
    <property type="match status" value="1"/>
</dbReference>